<feature type="region of interest" description="Disordered" evidence="6">
    <location>
        <begin position="556"/>
        <end position="589"/>
    </location>
</feature>
<reference evidence="8 9" key="1">
    <citation type="journal article" date="2012" name="Sci. Rep.">
        <title>Genomic perspectives on the evolution of fungal entomopathogenicity in Beauveria bassiana.</title>
        <authorList>
            <person name="Xiao G."/>
            <person name="Ying S.H."/>
            <person name="Zheng P."/>
            <person name="Wang Z.L."/>
            <person name="Zhang S."/>
            <person name="Xie X.Q."/>
            <person name="Shang Y."/>
            <person name="St Leger R.J."/>
            <person name="Zhao G.P."/>
            <person name="Wang C."/>
            <person name="Feng M.G."/>
        </authorList>
    </citation>
    <scope>NUCLEOTIDE SEQUENCE [LARGE SCALE GENOMIC DNA]</scope>
    <source>
        <strain evidence="8 9">ARSEF 2860</strain>
    </source>
</reference>
<keyword evidence="9" id="KW-1185">Reference proteome</keyword>
<evidence type="ECO:0000256" key="3">
    <source>
        <dbReference type="ARBA" id="ARBA00022771"/>
    </source>
</evidence>
<keyword evidence="3" id="KW-0863">Zinc-finger</keyword>
<dbReference type="SUPFAM" id="SSF53098">
    <property type="entry name" value="Ribonuclease H-like"/>
    <property type="match status" value="1"/>
</dbReference>
<dbReference type="PANTHER" id="PTHR46481">
    <property type="entry name" value="ZINC FINGER BED DOMAIN-CONTAINING PROTEIN 4"/>
    <property type="match status" value="1"/>
</dbReference>
<name>J5JE41_BEAB2</name>
<keyword evidence="2" id="KW-0479">Metal-binding</keyword>
<dbReference type="EMBL" id="JH725193">
    <property type="protein sequence ID" value="EJP62011.1"/>
    <property type="molecule type" value="Genomic_DNA"/>
</dbReference>
<dbReference type="InterPro" id="IPR052035">
    <property type="entry name" value="ZnF_BED_domain_contain"/>
</dbReference>
<comment type="subcellular location">
    <subcellularLocation>
        <location evidence="1">Nucleus</location>
    </subcellularLocation>
</comment>
<evidence type="ECO:0000256" key="4">
    <source>
        <dbReference type="ARBA" id="ARBA00022833"/>
    </source>
</evidence>
<dbReference type="RefSeq" id="XP_008602378.1">
    <property type="nucleotide sequence ID" value="XM_008604156.1"/>
</dbReference>
<dbReference type="InParanoid" id="J5JE41"/>
<dbReference type="GeneID" id="19892071"/>
<sequence>MHQQSFWEQLATACGGAGVLLLLPAEFQKEHARRLKIEDRATLFTSIAARHPNLKYDITVLTDLLSYYYYNKVLPEWQIPLENLPEADIATRRQRGLRELVLFDVTSHFASDGGDSATPPNTPSLNPLIDPSMLDYEYTEDQPMDFTPFSSGHGQEFIPPNPEAVQEGLGIASDVDESMHELSCTGIPGIILDEQATIPLCILLSSSVSDLSLQYAATSLSSRSRHRTQKHRNQRIICDDVRVCLRVAVRYLRRKVASEDVPVPMAARLPFIIGLVQSALSRINLSIDGWRAHNRREYVAVCGHFVDDKGHPRTLLLGFPRRHGGHTGNDLAELVKPVILQYGIGEKLGSFVMDNAGDNAKCLEALQRSLPSNYMIERALKCRPAIDLYQAQWRSPDKNDRHENDFLAEADWQELELFYTLLQPFERLTKRLQGRAESEGNEGGQGSVWQVLYAMDFLLTKLESVKEEIDIMDADSEGALPPYYSAGVLAAWSKINAYYELTDQSPIYRMAIALHPAYQFEYFREKWWKREEWIKTAKKELNVYYDRFAAATVATEHVDQAETSPSSSPTSDDEFDAWGHTTDRPHRGKRRKVETEWEIWVKQVPSKDEMSVKNPLAWWVDRGHVWPVLSKLALNIFSTPAMSAEPERVFSDGGELITDKRNGLGDDTVEAEMMQKNWIASNILQRIATPQGLYELPD</sequence>
<dbReference type="GO" id="GO:0046983">
    <property type="term" value="F:protein dimerization activity"/>
    <property type="evidence" value="ECO:0007669"/>
    <property type="project" value="InterPro"/>
</dbReference>
<evidence type="ECO:0000256" key="6">
    <source>
        <dbReference type="SAM" id="MobiDB-lite"/>
    </source>
</evidence>
<keyword evidence="4" id="KW-0862">Zinc</keyword>
<dbReference type="GO" id="GO:0005634">
    <property type="term" value="C:nucleus"/>
    <property type="evidence" value="ECO:0007669"/>
    <property type="project" value="UniProtKB-SubCell"/>
</dbReference>
<dbReference type="PANTHER" id="PTHR46481:SF10">
    <property type="entry name" value="ZINC FINGER BED DOMAIN-CONTAINING PROTEIN 39"/>
    <property type="match status" value="1"/>
</dbReference>
<evidence type="ECO:0000256" key="2">
    <source>
        <dbReference type="ARBA" id="ARBA00022723"/>
    </source>
</evidence>
<evidence type="ECO:0000313" key="8">
    <source>
        <dbReference type="EMBL" id="EJP62011.1"/>
    </source>
</evidence>
<evidence type="ECO:0000313" key="9">
    <source>
        <dbReference type="Proteomes" id="UP000002762"/>
    </source>
</evidence>
<protein>
    <submittedName>
        <fullName evidence="8">Transposase-like protein</fullName>
    </submittedName>
</protein>
<accession>J5JE41</accession>
<proteinExistence type="predicted"/>
<dbReference type="Proteomes" id="UP000002762">
    <property type="component" value="Unassembled WGS sequence"/>
</dbReference>
<dbReference type="InterPro" id="IPR012337">
    <property type="entry name" value="RNaseH-like_sf"/>
</dbReference>
<evidence type="ECO:0000256" key="1">
    <source>
        <dbReference type="ARBA" id="ARBA00004123"/>
    </source>
</evidence>
<dbReference type="HOGENOM" id="CLU_394809_0_0_1"/>
<dbReference type="GO" id="GO:0008270">
    <property type="term" value="F:zinc ion binding"/>
    <property type="evidence" value="ECO:0007669"/>
    <property type="project" value="UniProtKB-KW"/>
</dbReference>
<feature type="domain" description="HAT C-terminal dimerisation" evidence="7">
    <location>
        <begin position="613"/>
        <end position="679"/>
    </location>
</feature>
<keyword evidence="5" id="KW-0539">Nucleus</keyword>
<dbReference type="Pfam" id="PF05699">
    <property type="entry name" value="Dimer_Tnp_hAT"/>
    <property type="match status" value="1"/>
</dbReference>
<evidence type="ECO:0000259" key="7">
    <source>
        <dbReference type="Pfam" id="PF05699"/>
    </source>
</evidence>
<dbReference type="AlphaFoldDB" id="J5JE41"/>
<dbReference type="InterPro" id="IPR008906">
    <property type="entry name" value="HATC_C_dom"/>
</dbReference>
<gene>
    <name evidence="8" type="ORF">BBA_09059</name>
</gene>
<organism evidence="8 9">
    <name type="scientific">Beauveria bassiana (strain ARSEF 2860)</name>
    <name type="common">White muscardine disease fungus</name>
    <name type="synonym">Tritirachium shiotae</name>
    <dbReference type="NCBI Taxonomy" id="655819"/>
    <lineage>
        <taxon>Eukaryota</taxon>
        <taxon>Fungi</taxon>
        <taxon>Dikarya</taxon>
        <taxon>Ascomycota</taxon>
        <taxon>Pezizomycotina</taxon>
        <taxon>Sordariomycetes</taxon>
        <taxon>Hypocreomycetidae</taxon>
        <taxon>Hypocreales</taxon>
        <taxon>Cordycipitaceae</taxon>
        <taxon>Beauveria</taxon>
    </lineage>
</organism>
<evidence type="ECO:0000256" key="5">
    <source>
        <dbReference type="ARBA" id="ARBA00023242"/>
    </source>
</evidence>